<dbReference type="PROSITE" id="PS00571">
    <property type="entry name" value="AMIDASES"/>
    <property type="match status" value="1"/>
</dbReference>
<accession>A0ABW0WQ81</accession>
<protein>
    <submittedName>
        <fullName evidence="3">Amidase</fullName>
    </submittedName>
</protein>
<reference evidence="4" key="1">
    <citation type="journal article" date="2019" name="Int. J. Syst. Evol. Microbiol.">
        <title>The Global Catalogue of Microorganisms (GCM) 10K type strain sequencing project: providing services to taxonomists for standard genome sequencing and annotation.</title>
        <authorList>
            <consortium name="The Broad Institute Genomics Platform"/>
            <consortium name="The Broad Institute Genome Sequencing Center for Infectious Disease"/>
            <person name="Wu L."/>
            <person name="Ma J."/>
        </authorList>
    </citation>
    <scope>NUCLEOTIDE SEQUENCE [LARGE SCALE GENOMIC DNA]</scope>
    <source>
        <strain evidence="4">KCTC 5701</strain>
    </source>
</reference>
<evidence type="ECO:0000256" key="1">
    <source>
        <dbReference type="ARBA" id="ARBA00009199"/>
    </source>
</evidence>
<evidence type="ECO:0000313" key="3">
    <source>
        <dbReference type="EMBL" id="MFC5658426.1"/>
    </source>
</evidence>
<dbReference type="PANTHER" id="PTHR11895:SF7">
    <property type="entry name" value="GLUTAMYL-TRNA(GLN) AMIDOTRANSFERASE SUBUNIT A, MITOCHONDRIAL"/>
    <property type="match status" value="1"/>
</dbReference>
<proteinExistence type="inferred from homology"/>
<dbReference type="PANTHER" id="PTHR11895">
    <property type="entry name" value="TRANSAMIDASE"/>
    <property type="match status" value="1"/>
</dbReference>
<comment type="similarity">
    <text evidence="1">Belongs to the amidase family.</text>
</comment>
<dbReference type="InterPro" id="IPR036928">
    <property type="entry name" value="AS_sf"/>
</dbReference>
<evidence type="ECO:0000259" key="2">
    <source>
        <dbReference type="Pfam" id="PF01425"/>
    </source>
</evidence>
<dbReference type="EMBL" id="JBHSOE010000044">
    <property type="protein sequence ID" value="MFC5658426.1"/>
    <property type="molecule type" value="Genomic_DNA"/>
</dbReference>
<keyword evidence="4" id="KW-1185">Reference proteome</keyword>
<sequence>MTDWQELAWLDAHAQADLVRTGQIGVEELVEAAIGRIEAANATVGAVAITDYERARKQAGDPEFRRALTGSEATGPLAGVPFLLKDLGAACAGLEATQGSGLLAGSVPDQDSTLVERFKAGQLLILGRSNSAEFGVLPTTEPRQHGPTRNPWDLGRSSGGSSGGAAAAVAAGLVPVAHANDAGGSIRIPAACCGVFGLKPTRARTPLGPQVGDLMNGLAAEHVVSRSVRDSAAALDLIAGPAPGDPYPAPPPPGPFRDAVTEPPRRLRIAFTTRAGTATLHAACAEAVLEAARLCADLGHTVTEDAPAPAMPDVADAFLDVWAAGVSSAVTAQSAVAGRTPTPEAVEELTWWLYERGRSLSGAHYLLQIGHLQRTARALAAFHDSYDVLISAVTASPPPPLGFCAHGNPEQQLARALAFAHETPLANLTGQPAMSVPLHHDAAGLPVGVQFTGRYGDEHTLLALAAQLEQARPWARRRPPLTHR</sequence>
<dbReference type="Pfam" id="PF01425">
    <property type="entry name" value="Amidase"/>
    <property type="match status" value="1"/>
</dbReference>
<dbReference type="Gene3D" id="3.90.1300.10">
    <property type="entry name" value="Amidase signature (AS) domain"/>
    <property type="match status" value="1"/>
</dbReference>
<feature type="domain" description="Amidase" evidence="2">
    <location>
        <begin position="28"/>
        <end position="462"/>
    </location>
</feature>
<evidence type="ECO:0000313" key="4">
    <source>
        <dbReference type="Proteomes" id="UP001596065"/>
    </source>
</evidence>
<dbReference type="SUPFAM" id="SSF75304">
    <property type="entry name" value="Amidase signature (AS) enzymes"/>
    <property type="match status" value="1"/>
</dbReference>
<dbReference type="RefSeq" id="WP_344352639.1">
    <property type="nucleotide sequence ID" value="NZ_BAAASM010000065.1"/>
</dbReference>
<comment type="caution">
    <text evidence="3">The sequence shown here is derived from an EMBL/GenBank/DDBJ whole genome shotgun (WGS) entry which is preliminary data.</text>
</comment>
<organism evidence="3 4">
    <name type="scientific">Streptomyces nogalater</name>
    <dbReference type="NCBI Taxonomy" id="38314"/>
    <lineage>
        <taxon>Bacteria</taxon>
        <taxon>Bacillati</taxon>
        <taxon>Actinomycetota</taxon>
        <taxon>Actinomycetes</taxon>
        <taxon>Kitasatosporales</taxon>
        <taxon>Streptomycetaceae</taxon>
        <taxon>Streptomyces</taxon>
    </lineage>
</organism>
<dbReference type="InterPro" id="IPR020556">
    <property type="entry name" value="Amidase_CS"/>
</dbReference>
<dbReference type="Proteomes" id="UP001596065">
    <property type="component" value="Unassembled WGS sequence"/>
</dbReference>
<gene>
    <name evidence="3" type="ORF">ACFP3J_23470</name>
</gene>
<name>A0ABW0WQ81_STRNO</name>
<dbReference type="InterPro" id="IPR000120">
    <property type="entry name" value="Amidase"/>
</dbReference>
<dbReference type="InterPro" id="IPR023631">
    <property type="entry name" value="Amidase_dom"/>
</dbReference>